<proteinExistence type="predicted"/>
<reference evidence="2 3" key="1">
    <citation type="submission" date="2018-04" db="EMBL/GenBank/DDBJ databases">
        <title>Sphingobacterium cortibacter sp. nov.</title>
        <authorList>
            <person name="Li Y."/>
        </authorList>
    </citation>
    <scope>NUCLEOTIDE SEQUENCE [LARGE SCALE GENOMIC DNA]</scope>
    <source>
        <strain evidence="2 3">2c-3</strain>
    </source>
</reference>
<feature type="transmembrane region" description="Helical" evidence="1">
    <location>
        <begin position="86"/>
        <end position="106"/>
    </location>
</feature>
<dbReference type="AlphaFoldDB" id="A0A2T8HGG6"/>
<dbReference type="Proteomes" id="UP000245627">
    <property type="component" value="Unassembled WGS sequence"/>
</dbReference>
<keyword evidence="1" id="KW-0812">Transmembrane</keyword>
<name>A0A2T8HGG6_9SPHI</name>
<accession>A0A2T8HGG6</accession>
<comment type="caution">
    <text evidence="2">The sequence shown here is derived from an EMBL/GenBank/DDBJ whole genome shotgun (WGS) entry which is preliminary data.</text>
</comment>
<keyword evidence="1" id="KW-1133">Transmembrane helix</keyword>
<keyword evidence="1" id="KW-0472">Membrane</keyword>
<feature type="transmembrane region" description="Helical" evidence="1">
    <location>
        <begin position="126"/>
        <end position="144"/>
    </location>
</feature>
<evidence type="ECO:0000313" key="2">
    <source>
        <dbReference type="EMBL" id="PVH24539.1"/>
    </source>
</evidence>
<keyword evidence="3" id="KW-1185">Reference proteome</keyword>
<dbReference type="RefSeq" id="WP_116776487.1">
    <property type="nucleotide sequence ID" value="NZ_QDKG01000005.1"/>
</dbReference>
<dbReference type="OrthoDB" id="677977at2"/>
<dbReference type="EMBL" id="QDKG01000005">
    <property type="protein sequence ID" value="PVH24539.1"/>
    <property type="molecule type" value="Genomic_DNA"/>
</dbReference>
<sequence length="146" mass="15202">MKKTLGNLVGGLVGAAVLNIVHQAVAQFSEDAPRVDKVGEEALSKGLDKVGVQPPQGEKLFLTTLAADVISNAAYYSLIGMARRKNIIGLGLASGLVAGVGALALTKPMGLDDKPITRTKKTKYMTVAWYAIGGLAAGLVIKSLRK</sequence>
<feature type="transmembrane region" description="Helical" evidence="1">
    <location>
        <begin position="60"/>
        <end position="79"/>
    </location>
</feature>
<evidence type="ECO:0000256" key="1">
    <source>
        <dbReference type="SAM" id="Phobius"/>
    </source>
</evidence>
<organism evidence="2 3">
    <name type="scientific">Sphingobacterium corticibacter</name>
    <dbReference type="NCBI Taxonomy" id="2171749"/>
    <lineage>
        <taxon>Bacteria</taxon>
        <taxon>Pseudomonadati</taxon>
        <taxon>Bacteroidota</taxon>
        <taxon>Sphingobacteriia</taxon>
        <taxon>Sphingobacteriales</taxon>
        <taxon>Sphingobacteriaceae</taxon>
        <taxon>Sphingobacterium</taxon>
    </lineage>
</organism>
<evidence type="ECO:0000313" key="3">
    <source>
        <dbReference type="Proteomes" id="UP000245627"/>
    </source>
</evidence>
<gene>
    <name evidence="2" type="ORF">DC487_13470</name>
</gene>
<protein>
    <submittedName>
        <fullName evidence="2">Uncharacterized protein</fullName>
    </submittedName>
</protein>